<organism evidence="1">
    <name type="scientific">viral metagenome</name>
    <dbReference type="NCBI Taxonomy" id="1070528"/>
    <lineage>
        <taxon>unclassified sequences</taxon>
        <taxon>metagenomes</taxon>
        <taxon>organismal metagenomes</taxon>
    </lineage>
</organism>
<sequence length="97" mass="10325">MGNNLVGNPITVDTTAASLWTGTKYVKQAQWLDDAGDIAASDVLIITVNNATITVMVAAVGATVSTTRWQFGPFDKGVPWTNIGVTIPHGLLIIWIE</sequence>
<protein>
    <submittedName>
        <fullName evidence="1">Uncharacterized protein</fullName>
    </submittedName>
</protein>
<dbReference type="EMBL" id="MT144717">
    <property type="protein sequence ID" value="QJH98128.1"/>
    <property type="molecule type" value="Genomic_DNA"/>
</dbReference>
<reference evidence="1" key="1">
    <citation type="submission" date="2020-03" db="EMBL/GenBank/DDBJ databases">
        <title>The deep terrestrial virosphere.</title>
        <authorList>
            <person name="Holmfeldt K."/>
            <person name="Nilsson E."/>
            <person name="Simone D."/>
            <person name="Lopez-Fernandez M."/>
            <person name="Wu X."/>
            <person name="de Brujin I."/>
            <person name="Lundin D."/>
            <person name="Andersson A."/>
            <person name="Bertilsson S."/>
            <person name="Dopson M."/>
        </authorList>
    </citation>
    <scope>NUCLEOTIDE SEQUENCE</scope>
    <source>
        <strain evidence="1">TM448B01196</strain>
    </source>
</reference>
<accession>A0A6M3XJJ7</accession>
<name>A0A6M3XJJ7_9ZZZZ</name>
<evidence type="ECO:0000313" key="1">
    <source>
        <dbReference type="EMBL" id="QJH98128.1"/>
    </source>
</evidence>
<proteinExistence type="predicted"/>
<dbReference type="AlphaFoldDB" id="A0A6M3XJJ7"/>
<gene>
    <name evidence="1" type="ORF">TM448B01196_0018</name>
</gene>